<proteinExistence type="predicted"/>
<sequence>MISKTTRLCYLLSFIKIYIRYFQSRGGVTHRATETFPLGLDCLVSNAYSLLTLAYKYLLTFPVTQVSCEKSFFTLKYLKNRLRNSMTNDNLEAFMLISIEKSILMELDNDIIINELGTKRHAKNCKTYNIIKVYRLILKKWPENIGLPGKNFGATVAGHLFKSVIGDPRATLYGLQIQFIINVWPMKLYFLALDTKKATDPWFKALLNNKQQFLHTVFTINNFVVVNYSYSIIPTFSKLSKLVVNF</sequence>
<gene>
    <name evidence="2" type="ORF">FWK35_00006671</name>
</gene>
<reference evidence="2 3" key="1">
    <citation type="submission" date="2019-08" db="EMBL/GenBank/DDBJ databases">
        <title>Whole genome of Aphis craccivora.</title>
        <authorList>
            <person name="Voronova N.V."/>
            <person name="Shulinski R.S."/>
            <person name="Bandarenka Y.V."/>
            <person name="Zhorov D.G."/>
            <person name="Warner D."/>
        </authorList>
    </citation>
    <scope>NUCLEOTIDE SEQUENCE [LARGE SCALE GENOMIC DNA]</scope>
    <source>
        <strain evidence="2">180601</strain>
        <tissue evidence="2">Whole Body</tissue>
    </source>
</reference>
<dbReference type="EMBL" id="VUJU01002563">
    <property type="protein sequence ID" value="KAF0760837.1"/>
    <property type="molecule type" value="Genomic_DNA"/>
</dbReference>
<protein>
    <recommendedName>
        <fullName evidence="1">HAT C-terminal dimerisation domain-containing protein</fullName>
    </recommendedName>
</protein>
<dbReference type="AlphaFoldDB" id="A0A6G0YT22"/>
<organism evidence="2 3">
    <name type="scientific">Aphis craccivora</name>
    <name type="common">Cowpea aphid</name>
    <dbReference type="NCBI Taxonomy" id="307492"/>
    <lineage>
        <taxon>Eukaryota</taxon>
        <taxon>Metazoa</taxon>
        <taxon>Ecdysozoa</taxon>
        <taxon>Arthropoda</taxon>
        <taxon>Hexapoda</taxon>
        <taxon>Insecta</taxon>
        <taxon>Pterygota</taxon>
        <taxon>Neoptera</taxon>
        <taxon>Paraneoptera</taxon>
        <taxon>Hemiptera</taxon>
        <taxon>Sternorrhyncha</taxon>
        <taxon>Aphidomorpha</taxon>
        <taxon>Aphidoidea</taxon>
        <taxon>Aphididae</taxon>
        <taxon>Aphidini</taxon>
        <taxon>Aphis</taxon>
        <taxon>Aphis</taxon>
    </lineage>
</organism>
<dbReference type="GO" id="GO:0046983">
    <property type="term" value="F:protein dimerization activity"/>
    <property type="evidence" value="ECO:0007669"/>
    <property type="project" value="InterPro"/>
</dbReference>
<dbReference type="InterPro" id="IPR008906">
    <property type="entry name" value="HATC_C_dom"/>
</dbReference>
<dbReference type="Proteomes" id="UP000478052">
    <property type="component" value="Unassembled WGS sequence"/>
</dbReference>
<comment type="caution">
    <text evidence="2">The sequence shown here is derived from an EMBL/GenBank/DDBJ whole genome shotgun (WGS) entry which is preliminary data.</text>
</comment>
<dbReference type="Pfam" id="PF05699">
    <property type="entry name" value="Dimer_Tnp_hAT"/>
    <property type="match status" value="1"/>
</dbReference>
<accession>A0A6G0YT22</accession>
<dbReference type="OrthoDB" id="10627147at2759"/>
<keyword evidence="3" id="KW-1185">Reference proteome</keyword>
<dbReference type="PANTHER" id="PTHR45749:SF21">
    <property type="entry name" value="DUF4371 DOMAIN-CONTAINING PROTEIN"/>
    <property type="match status" value="1"/>
</dbReference>
<feature type="domain" description="HAT C-terminal dimerisation" evidence="1">
    <location>
        <begin position="45"/>
        <end position="97"/>
    </location>
</feature>
<evidence type="ECO:0000313" key="2">
    <source>
        <dbReference type="EMBL" id="KAF0760837.1"/>
    </source>
</evidence>
<dbReference type="PANTHER" id="PTHR45749">
    <property type="match status" value="1"/>
</dbReference>
<evidence type="ECO:0000259" key="1">
    <source>
        <dbReference type="Pfam" id="PF05699"/>
    </source>
</evidence>
<evidence type="ECO:0000313" key="3">
    <source>
        <dbReference type="Proteomes" id="UP000478052"/>
    </source>
</evidence>
<name>A0A6G0YT22_APHCR</name>